<feature type="chain" id="PRO_5011447864" description="WD40-like Beta Propeller Repeat" evidence="2">
    <location>
        <begin position="23"/>
        <end position="337"/>
    </location>
</feature>
<gene>
    <name evidence="3" type="ORF">SAMN04488060_2634</name>
</gene>
<accession>A0A1I5PTS1</accession>
<evidence type="ECO:0000313" key="4">
    <source>
        <dbReference type="Proteomes" id="UP000199331"/>
    </source>
</evidence>
<dbReference type="Gene3D" id="2.120.10.30">
    <property type="entry name" value="TolB, C-terminal domain"/>
    <property type="match status" value="1"/>
</dbReference>
<organism evidence="3 4">
    <name type="scientific">Qipengyuania nanhaisediminis</name>
    <dbReference type="NCBI Taxonomy" id="604088"/>
    <lineage>
        <taxon>Bacteria</taxon>
        <taxon>Pseudomonadati</taxon>
        <taxon>Pseudomonadota</taxon>
        <taxon>Alphaproteobacteria</taxon>
        <taxon>Sphingomonadales</taxon>
        <taxon>Erythrobacteraceae</taxon>
        <taxon>Qipengyuania</taxon>
    </lineage>
</organism>
<dbReference type="AlphaFoldDB" id="A0A1I5PTS1"/>
<evidence type="ECO:0008006" key="5">
    <source>
        <dbReference type="Google" id="ProtNLM"/>
    </source>
</evidence>
<protein>
    <recommendedName>
        <fullName evidence="5">WD40-like Beta Propeller Repeat</fullName>
    </recommendedName>
</protein>
<reference evidence="4" key="1">
    <citation type="submission" date="2016-10" db="EMBL/GenBank/DDBJ databases">
        <authorList>
            <person name="Varghese N."/>
            <person name="Submissions S."/>
        </authorList>
    </citation>
    <scope>NUCLEOTIDE SEQUENCE [LARGE SCALE GENOMIC DNA]</scope>
    <source>
        <strain evidence="4">CGMCC 1.7715</strain>
    </source>
</reference>
<evidence type="ECO:0000256" key="1">
    <source>
        <dbReference type="SAM" id="MobiDB-lite"/>
    </source>
</evidence>
<keyword evidence="2" id="KW-0732">Signal</keyword>
<name>A0A1I5PTS1_9SPHN</name>
<dbReference type="RefSeq" id="WP_090482621.1">
    <property type="nucleotide sequence ID" value="NZ_FOWZ01000004.1"/>
</dbReference>
<evidence type="ECO:0000256" key="2">
    <source>
        <dbReference type="SAM" id="SignalP"/>
    </source>
</evidence>
<dbReference type="EMBL" id="FOWZ01000004">
    <property type="protein sequence ID" value="SFP37455.1"/>
    <property type="molecule type" value="Genomic_DNA"/>
</dbReference>
<proteinExistence type="predicted"/>
<dbReference type="InterPro" id="IPR011042">
    <property type="entry name" value="6-blade_b-propeller_TolB-like"/>
</dbReference>
<feature type="signal peptide" evidence="2">
    <location>
        <begin position="1"/>
        <end position="22"/>
    </location>
</feature>
<feature type="region of interest" description="Disordered" evidence="1">
    <location>
        <begin position="21"/>
        <end position="40"/>
    </location>
</feature>
<dbReference type="Proteomes" id="UP000199331">
    <property type="component" value="Unassembled WGS sequence"/>
</dbReference>
<sequence>MSAIRPLAFTLLAAALAVGSSAAPPEGKGGGGGGKGGKDDAADFQPEILYQYNGRKSQDVRLTDIDASSFVTVHAAAPAQLDGFAASDEEYAVIAYAEAGDIYLTNWTASPVEIGAKSLISARDDRAPGSGRVHWMDFSPDGTRLVFTESSAEPNNLGSDAERRLWVYEIGSETLSLVLWNFSILDVAWSPVKDEDDVVYFTGGAVGLNYPEHLFRFDMATGDLDPVLTYGIDYTSRYFDITGKHAAGSPKIAMAFKEADGRDYIRIYDLAGNRLYSDWMSRGDILNFDCSGTRLIGKDEGSTGANLTITQVGGTATGFVSGRGYHSVSDWMPRNPC</sequence>
<evidence type="ECO:0000313" key="3">
    <source>
        <dbReference type="EMBL" id="SFP37455.1"/>
    </source>
</evidence>
<dbReference type="SUPFAM" id="SSF75011">
    <property type="entry name" value="3-carboxy-cis,cis-mucoante lactonizing enzyme"/>
    <property type="match status" value="1"/>
</dbReference>
<dbReference type="OrthoDB" id="241638at2"/>
<keyword evidence="4" id="KW-1185">Reference proteome</keyword>